<feature type="compositionally biased region" description="Acidic residues" evidence="1">
    <location>
        <begin position="34"/>
        <end position="43"/>
    </location>
</feature>
<evidence type="ECO:0000256" key="1">
    <source>
        <dbReference type="SAM" id="MobiDB-lite"/>
    </source>
</evidence>
<gene>
    <name evidence="2" type="ORF">AB9R89_07640</name>
</gene>
<feature type="compositionally biased region" description="Low complexity" evidence="1">
    <location>
        <begin position="44"/>
        <end position="56"/>
    </location>
</feature>
<organism evidence="2 3">
    <name type="scientific">Oceanimonas smirnovii</name>
    <dbReference type="NCBI Taxonomy" id="264574"/>
    <lineage>
        <taxon>Bacteria</taxon>
        <taxon>Pseudomonadati</taxon>
        <taxon>Pseudomonadota</taxon>
        <taxon>Gammaproteobacteria</taxon>
        <taxon>Aeromonadales</taxon>
        <taxon>Aeromonadaceae</taxon>
        <taxon>Oceanimonas</taxon>
    </lineage>
</organism>
<protein>
    <submittedName>
        <fullName evidence="2">Uncharacterized protein</fullName>
    </submittedName>
</protein>
<evidence type="ECO:0000313" key="2">
    <source>
        <dbReference type="EMBL" id="MFH7565194.1"/>
    </source>
</evidence>
<keyword evidence="3" id="KW-1185">Reference proteome</keyword>
<feature type="region of interest" description="Disordered" evidence="1">
    <location>
        <begin position="1"/>
        <end position="85"/>
    </location>
</feature>
<dbReference type="EMBL" id="JBGFTR010000009">
    <property type="protein sequence ID" value="MFH7565194.1"/>
    <property type="molecule type" value="Genomic_DNA"/>
</dbReference>
<reference evidence="2 3" key="1">
    <citation type="submission" date="2024-08" db="EMBL/GenBank/DDBJ databases">
        <title>Oceanimonas smirnovii Genome sequencing and assembly.</title>
        <authorList>
            <person name="Tang B."/>
        </authorList>
    </citation>
    <scope>NUCLEOTIDE SEQUENCE [LARGE SCALE GENOMIC DNA]</scope>
    <source>
        <strain evidence="2 3">OS2020-119</strain>
    </source>
</reference>
<dbReference type="Proteomes" id="UP001610706">
    <property type="component" value="Unassembled WGS sequence"/>
</dbReference>
<sequence>MPAADDTKQPVSGQAEEQKGQALDIDSVLSVEKDEIDLGESDDNNSSASWSGSGSSPQGDTGGDAFGGQQEDPFDLANKPGGLDH</sequence>
<evidence type="ECO:0000313" key="3">
    <source>
        <dbReference type="Proteomes" id="UP001610706"/>
    </source>
</evidence>
<accession>A0ABW7P1Q1</accession>
<comment type="caution">
    <text evidence="2">The sequence shown here is derived from an EMBL/GenBank/DDBJ whole genome shotgun (WGS) entry which is preliminary data.</text>
</comment>
<proteinExistence type="predicted"/>
<name>A0ABW7P1Q1_9GAMM</name>